<evidence type="ECO:0000256" key="1">
    <source>
        <dbReference type="SAM" id="MobiDB-lite"/>
    </source>
</evidence>
<feature type="region of interest" description="Disordered" evidence="1">
    <location>
        <begin position="295"/>
        <end position="330"/>
    </location>
</feature>
<feature type="region of interest" description="Disordered" evidence="1">
    <location>
        <begin position="1"/>
        <end position="92"/>
    </location>
</feature>
<sequence>MSTPFPGPPSEPIPPLPSPDSACSKPLVHHSSSMVHLASEIGDPRKARRQCTDFGFRRPSIPCSVSDSPSDCSLATSSATPPGTFTSSDSDASSIEDLQYDFPQPPPISPVLRRMKSSPLFTLDDTDPHTNRKRWGAMVIRKDEGPTSQLYKSHGVADSLSDLDIDMSVSSHFDTSRHGKIDRLSKELDLEDEGESLIMQAPRQFRHPPIASPLSSVIATSSSCLSHNVRSLTLKDDDPSSHSRPAKPRRISKMRSLKFSPESTESLERLEVTMEKPRQPKSLFRGRSISMNFLVPHPSSNLPRPHCSQQALSVRPQATNRDKDTPSGLATPFLRRQTHAAPPSSNHRAHALSSSGMRSFIDITPDQEVRRGSIIHKDRMKKLLARASSVFDWGKALKKKSSFANFSG</sequence>
<reference evidence="2 3" key="1">
    <citation type="submission" date="2024-01" db="EMBL/GenBank/DDBJ databases">
        <title>A draft genome for the cacao thread blight pathogen Marasmiellus scandens.</title>
        <authorList>
            <person name="Baruah I.K."/>
            <person name="Leung J."/>
            <person name="Bukari Y."/>
            <person name="Amoako-Attah I."/>
            <person name="Meinhardt L.W."/>
            <person name="Bailey B.A."/>
            <person name="Cohen S.P."/>
        </authorList>
    </citation>
    <scope>NUCLEOTIDE SEQUENCE [LARGE SCALE GENOMIC DNA]</scope>
    <source>
        <strain evidence="2 3">GH-19</strain>
    </source>
</reference>
<organism evidence="2 3">
    <name type="scientific">Marasmiellus scandens</name>
    <dbReference type="NCBI Taxonomy" id="2682957"/>
    <lineage>
        <taxon>Eukaryota</taxon>
        <taxon>Fungi</taxon>
        <taxon>Dikarya</taxon>
        <taxon>Basidiomycota</taxon>
        <taxon>Agaricomycotina</taxon>
        <taxon>Agaricomycetes</taxon>
        <taxon>Agaricomycetidae</taxon>
        <taxon>Agaricales</taxon>
        <taxon>Marasmiineae</taxon>
        <taxon>Omphalotaceae</taxon>
        <taxon>Marasmiellus</taxon>
    </lineage>
</organism>
<protein>
    <submittedName>
        <fullName evidence="2">Uncharacterized protein</fullName>
    </submittedName>
</protein>
<evidence type="ECO:0000313" key="2">
    <source>
        <dbReference type="EMBL" id="KAK7472645.1"/>
    </source>
</evidence>
<name>A0ABR1K7G5_9AGAR</name>
<feature type="compositionally biased region" description="Polar residues" evidence="1">
    <location>
        <begin position="74"/>
        <end position="92"/>
    </location>
</feature>
<feature type="compositionally biased region" description="Low complexity" evidence="1">
    <location>
        <begin position="59"/>
        <end position="73"/>
    </location>
</feature>
<feature type="compositionally biased region" description="Basic residues" evidence="1">
    <location>
        <begin position="244"/>
        <end position="256"/>
    </location>
</feature>
<gene>
    <name evidence="2" type="ORF">VKT23_000758</name>
</gene>
<dbReference type="Proteomes" id="UP001498398">
    <property type="component" value="Unassembled WGS sequence"/>
</dbReference>
<proteinExistence type="predicted"/>
<keyword evidence="3" id="KW-1185">Reference proteome</keyword>
<evidence type="ECO:0000313" key="3">
    <source>
        <dbReference type="Proteomes" id="UP001498398"/>
    </source>
</evidence>
<feature type="compositionally biased region" description="Pro residues" evidence="1">
    <location>
        <begin position="1"/>
        <end position="18"/>
    </location>
</feature>
<feature type="compositionally biased region" description="Polar residues" evidence="1">
    <location>
        <begin position="298"/>
        <end position="319"/>
    </location>
</feature>
<accession>A0ABR1K7G5</accession>
<feature type="region of interest" description="Disordered" evidence="1">
    <location>
        <begin position="232"/>
        <end position="268"/>
    </location>
</feature>
<comment type="caution">
    <text evidence="2">The sequence shown here is derived from an EMBL/GenBank/DDBJ whole genome shotgun (WGS) entry which is preliminary data.</text>
</comment>
<dbReference type="EMBL" id="JBANRG010000001">
    <property type="protein sequence ID" value="KAK7472645.1"/>
    <property type="molecule type" value="Genomic_DNA"/>
</dbReference>